<evidence type="ECO:0000256" key="1">
    <source>
        <dbReference type="ARBA" id="ARBA00022478"/>
    </source>
</evidence>
<dbReference type="GO" id="GO:0005665">
    <property type="term" value="C:RNA polymerase II, core complex"/>
    <property type="evidence" value="ECO:0007669"/>
    <property type="project" value="TreeGrafter"/>
</dbReference>
<dbReference type="GO" id="GO:0005666">
    <property type="term" value="C:RNA polymerase III complex"/>
    <property type="evidence" value="ECO:0007669"/>
    <property type="project" value="TreeGrafter"/>
</dbReference>
<name>A0A0H5BHN6_9EUKA</name>
<dbReference type="SUPFAM" id="SSF63562">
    <property type="entry name" value="RPB6/omega subunit-like"/>
    <property type="match status" value="1"/>
</dbReference>
<dbReference type="EMBL" id="HBEM01028502">
    <property type="protein sequence ID" value="CAD8460519.1"/>
    <property type="molecule type" value="Transcribed_RNA"/>
</dbReference>
<proteinExistence type="predicted"/>
<keyword evidence="3" id="KW-0542">Nucleomorph</keyword>
<evidence type="ECO:0000313" key="5">
    <source>
        <dbReference type="EMBL" id="CAD8460519.1"/>
    </source>
</evidence>
<gene>
    <name evidence="3" type="primary">rpabc6</name>
    <name evidence="4" type="ORF">LAMO00422_LOCUS19476</name>
    <name evidence="5" type="ORF">LAMO00422_LOCUS19477</name>
</gene>
<dbReference type="GO" id="GO:0003899">
    <property type="term" value="F:DNA-directed RNA polymerase activity"/>
    <property type="evidence" value="ECO:0007669"/>
    <property type="project" value="InterPro"/>
</dbReference>
<dbReference type="GO" id="GO:0006360">
    <property type="term" value="P:transcription by RNA polymerase I"/>
    <property type="evidence" value="ECO:0007669"/>
    <property type="project" value="TreeGrafter"/>
</dbReference>
<dbReference type="PIRSF" id="PIRSF000778">
    <property type="entry name" value="RpoK/RPB6"/>
    <property type="match status" value="1"/>
</dbReference>
<organism evidence="3">
    <name type="scientific">Amorphochlora amoebiformis</name>
    <dbReference type="NCBI Taxonomy" id="1561963"/>
    <lineage>
        <taxon>Eukaryota</taxon>
        <taxon>Sar</taxon>
        <taxon>Rhizaria</taxon>
        <taxon>Cercozoa</taxon>
        <taxon>Chlorarachniophyceae</taxon>
        <taxon>Amorphochlora</taxon>
    </lineage>
</organism>
<evidence type="ECO:0000256" key="2">
    <source>
        <dbReference type="ARBA" id="ARBA00023163"/>
    </source>
</evidence>
<keyword evidence="2" id="KW-0804">Transcription</keyword>
<dbReference type="Gene3D" id="3.90.940.10">
    <property type="match status" value="1"/>
</dbReference>
<sequence>MKTRLKIFSDEYSSEDINNLVRKKDKKHRITPNFITKFEKSRILGIRALQISNGSPVFIRLKGETDPFQVIEIKKIALKEYKLKKIPFKIRRYLPNGHFEDYHLSELIDLHE</sequence>
<reference evidence="3" key="1">
    <citation type="journal article" date="2015" name="Genome Biol. Evol.">
        <title>Nucleomorph Genome Sequences of Two Chlorarachniophytes, Amorphochlora amoebiformis and Lotharella vacuolata.</title>
        <authorList>
            <person name="Suzuki S."/>
            <person name="Shirato S."/>
            <person name="Hirakawa Y."/>
            <person name="Ishida K."/>
        </authorList>
    </citation>
    <scope>NUCLEOTIDE SEQUENCE</scope>
    <source>
        <strain evidence="3">CCMP2058</strain>
    </source>
</reference>
<reference evidence="4" key="2">
    <citation type="submission" date="2021-01" db="EMBL/GenBank/DDBJ databases">
        <authorList>
            <person name="Corre E."/>
            <person name="Pelletier E."/>
            <person name="Niang G."/>
            <person name="Scheremetjew M."/>
            <person name="Finn R."/>
            <person name="Kale V."/>
            <person name="Holt S."/>
            <person name="Cochrane G."/>
            <person name="Meng A."/>
            <person name="Brown T."/>
            <person name="Cohen L."/>
        </authorList>
    </citation>
    <scope>NUCLEOTIDE SEQUENCE</scope>
    <source>
        <strain evidence="4">CCMP2058</strain>
    </source>
</reference>
<geneLocation type="nucleomorph" evidence="3"/>
<dbReference type="AlphaFoldDB" id="A0A0H5BHN6"/>
<dbReference type="GO" id="GO:0042797">
    <property type="term" value="P:tRNA transcription by RNA polymerase III"/>
    <property type="evidence" value="ECO:0007669"/>
    <property type="project" value="TreeGrafter"/>
</dbReference>
<dbReference type="PANTHER" id="PTHR47227:SF5">
    <property type="entry name" value="DNA-DIRECTED RNA POLYMERASES I, II, AND III SUBUNIT RPABC2"/>
    <property type="match status" value="1"/>
</dbReference>
<dbReference type="GO" id="GO:0003677">
    <property type="term" value="F:DNA binding"/>
    <property type="evidence" value="ECO:0007669"/>
    <property type="project" value="InterPro"/>
</dbReference>
<protein>
    <submittedName>
        <fullName evidence="3">DNA-directed RNA polymerase I, II and III</fullName>
    </submittedName>
</protein>
<dbReference type="GO" id="GO:0006366">
    <property type="term" value="P:transcription by RNA polymerase II"/>
    <property type="evidence" value="ECO:0007669"/>
    <property type="project" value="TreeGrafter"/>
</dbReference>
<dbReference type="InterPro" id="IPR006111">
    <property type="entry name" value="Rpo6/Rpb6"/>
</dbReference>
<keyword evidence="1 3" id="KW-0240">DNA-directed RNA polymerase</keyword>
<dbReference type="EMBL" id="AB996602">
    <property type="protein sequence ID" value="BAS01736.1"/>
    <property type="molecule type" value="Genomic_DNA"/>
</dbReference>
<dbReference type="EMBL" id="HBEM01028500">
    <property type="protein sequence ID" value="CAD8460518.1"/>
    <property type="molecule type" value="Transcribed_RNA"/>
</dbReference>
<dbReference type="InterPro" id="IPR036161">
    <property type="entry name" value="RPB6/omega-like_sf"/>
</dbReference>
<dbReference type="PANTHER" id="PTHR47227">
    <property type="entry name" value="DNA-DIRECTED RNA POLYMERASE SUBUNIT K"/>
    <property type="match status" value="1"/>
</dbReference>
<evidence type="ECO:0000313" key="4">
    <source>
        <dbReference type="EMBL" id="CAD8460518.1"/>
    </source>
</evidence>
<dbReference type="GO" id="GO:0005736">
    <property type="term" value="C:RNA polymerase I complex"/>
    <property type="evidence" value="ECO:0007669"/>
    <property type="project" value="TreeGrafter"/>
</dbReference>
<evidence type="ECO:0000313" key="3">
    <source>
        <dbReference type="EMBL" id="BAS01736.1"/>
    </source>
</evidence>
<accession>A0A0H5BHN6</accession>